<dbReference type="EMBL" id="CP063304">
    <property type="protein sequence ID" value="QOV21041.1"/>
    <property type="molecule type" value="Genomic_DNA"/>
</dbReference>
<dbReference type="Pfam" id="PF13085">
    <property type="entry name" value="Fer2_3"/>
    <property type="match status" value="1"/>
</dbReference>
<dbReference type="Proteomes" id="UP000593601">
    <property type="component" value="Chromosome"/>
</dbReference>
<dbReference type="PANTHER" id="PTHR11921">
    <property type="entry name" value="SUCCINATE DEHYDROGENASE IRON-SULFUR PROTEIN"/>
    <property type="match status" value="1"/>
</dbReference>
<gene>
    <name evidence="5" type="ORF">INP51_11875</name>
</gene>
<comment type="cofactor">
    <cofactor evidence="1">
        <name>[3Fe-4S] cluster</name>
        <dbReference type="ChEBI" id="CHEBI:21137"/>
    </cofactor>
</comment>
<sequence>MVQRFDQKTGKFQQNYIVPVEENDEVSVMDLLEYIYQNLDDSLAFFHHAACRQAACGKCGMRINGKTGLSCKVKADCDEINLEPVNDKIVRDLVCH</sequence>
<evidence type="ECO:0000256" key="1">
    <source>
        <dbReference type="ARBA" id="ARBA00001927"/>
    </source>
</evidence>
<dbReference type="GO" id="GO:0022904">
    <property type="term" value="P:respiratory electron transport chain"/>
    <property type="evidence" value="ECO:0007669"/>
    <property type="project" value="TreeGrafter"/>
</dbReference>
<protein>
    <recommendedName>
        <fullName evidence="4">Succinate dehydogenase/fumarate reductase N-terminal domain-containing protein</fullName>
    </recommendedName>
</protein>
<dbReference type="InterPro" id="IPR036010">
    <property type="entry name" value="2Fe-2S_ferredoxin-like_sf"/>
</dbReference>
<comment type="similarity">
    <text evidence="2">Belongs to the succinate dehydrogenase/fumarate reductase iron-sulfur protein family.</text>
</comment>
<organism evidence="5 6">
    <name type="scientific">Blautia liquoris</name>
    <dbReference type="NCBI Taxonomy" id="2779518"/>
    <lineage>
        <taxon>Bacteria</taxon>
        <taxon>Bacillati</taxon>
        <taxon>Bacillota</taxon>
        <taxon>Clostridia</taxon>
        <taxon>Lachnospirales</taxon>
        <taxon>Lachnospiraceae</taxon>
        <taxon>Blautia</taxon>
    </lineage>
</organism>
<evidence type="ECO:0000313" key="6">
    <source>
        <dbReference type="Proteomes" id="UP000593601"/>
    </source>
</evidence>
<dbReference type="InterPro" id="IPR050573">
    <property type="entry name" value="SDH/FRD_Iron-Sulfur"/>
</dbReference>
<reference evidence="5 6" key="1">
    <citation type="submission" date="2020-10" db="EMBL/GenBank/DDBJ databases">
        <title>Blautia liquoris sp.nov., isolated from the mud in a fermentation cellar used for the production of Chinese strong-flavoured liquor.</title>
        <authorList>
            <person name="Lu L."/>
        </authorList>
    </citation>
    <scope>NUCLEOTIDE SEQUENCE [LARGE SCALE GENOMIC DNA]</scope>
    <source>
        <strain evidence="5 6">LZLJ-3</strain>
    </source>
</reference>
<dbReference type="PANTHER" id="PTHR11921:SF29">
    <property type="entry name" value="SUCCINATE DEHYDROGENASE [UBIQUINONE] IRON-SULFUR SUBUNIT, MITOCHONDRIAL"/>
    <property type="match status" value="1"/>
</dbReference>
<feature type="domain" description="Succinate dehydogenase/fumarate reductase N-terminal" evidence="4">
    <location>
        <begin position="2"/>
        <end position="95"/>
    </location>
</feature>
<dbReference type="GO" id="GO:0009060">
    <property type="term" value="P:aerobic respiration"/>
    <property type="evidence" value="ECO:0007669"/>
    <property type="project" value="TreeGrafter"/>
</dbReference>
<comment type="cofactor">
    <cofactor evidence="3">
        <name>[2Fe-2S] cluster</name>
        <dbReference type="ChEBI" id="CHEBI:190135"/>
    </cofactor>
</comment>
<accession>A0A7M2RLT5</accession>
<dbReference type="GO" id="GO:0009055">
    <property type="term" value="F:electron transfer activity"/>
    <property type="evidence" value="ECO:0007669"/>
    <property type="project" value="InterPro"/>
</dbReference>
<dbReference type="InterPro" id="IPR012675">
    <property type="entry name" value="Beta-grasp_dom_sf"/>
</dbReference>
<dbReference type="GO" id="GO:0051536">
    <property type="term" value="F:iron-sulfur cluster binding"/>
    <property type="evidence" value="ECO:0007669"/>
    <property type="project" value="InterPro"/>
</dbReference>
<keyword evidence="6" id="KW-1185">Reference proteome</keyword>
<evidence type="ECO:0000259" key="4">
    <source>
        <dbReference type="Pfam" id="PF13085"/>
    </source>
</evidence>
<dbReference type="InterPro" id="IPR025192">
    <property type="entry name" value="Succ_DH/fum_Rdtase_N"/>
</dbReference>
<evidence type="ECO:0000313" key="5">
    <source>
        <dbReference type="EMBL" id="QOV21041.1"/>
    </source>
</evidence>
<dbReference type="Gene3D" id="3.10.20.30">
    <property type="match status" value="1"/>
</dbReference>
<dbReference type="SUPFAM" id="SSF54292">
    <property type="entry name" value="2Fe-2S ferredoxin-like"/>
    <property type="match status" value="1"/>
</dbReference>
<evidence type="ECO:0000256" key="2">
    <source>
        <dbReference type="ARBA" id="ARBA00009433"/>
    </source>
</evidence>
<dbReference type="KEGG" id="bliq:INP51_11875"/>
<name>A0A7M2RLT5_9FIRM</name>
<dbReference type="AlphaFoldDB" id="A0A7M2RLT5"/>
<evidence type="ECO:0000256" key="3">
    <source>
        <dbReference type="ARBA" id="ARBA00034078"/>
    </source>
</evidence>
<proteinExistence type="inferred from homology"/>